<evidence type="ECO:0000256" key="3">
    <source>
        <dbReference type="ARBA" id="ARBA00022692"/>
    </source>
</evidence>
<dbReference type="Proteomes" id="UP000187209">
    <property type="component" value="Unassembled WGS sequence"/>
</dbReference>
<dbReference type="GO" id="GO:0005886">
    <property type="term" value="C:plasma membrane"/>
    <property type="evidence" value="ECO:0007669"/>
    <property type="project" value="TreeGrafter"/>
</dbReference>
<evidence type="ECO:0000256" key="2">
    <source>
        <dbReference type="ARBA" id="ARBA00009457"/>
    </source>
</evidence>
<proteinExistence type="inferred from homology"/>
<dbReference type="GO" id="GO:0005794">
    <property type="term" value="C:Golgi apparatus"/>
    <property type="evidence" value="ECO:0007669"/>
    <property type="project" value="TreeGrafter"/>
</dbReference>
<feature type="transmembrane region" description="Helical" evidence="7">
    <location>
        <begin position="40"/>
        <end position="61"/>
    </location>
</feature>
<organism evidence="8 9">
    <name type="scientific">Stentor coeruleus</name>
    <dbReference type="NCBI Taxonomy" id="5963"/>
    <lineage>
        <taxon>Eukaryota</taxon>
        <taxon>Sar</taxon>
        <taxon>Alveolata</taxon>
        <taxon>Ciliophora</taxon>
        <taxon>Postciliodesmatophora</taxon>
        <taxon>Heterotrichea</taxon>
        <taxon>Heterotrichida</taxon>
        <taxon>Stentoridae</taxon>
        <taxon>Stentor</taxon>
    </lineage>
</organism>
<dbReference type="PANTHER" id="PTHR10926:SF0">
    <property type="entry name" value="CDC50, ISOFORM A"/>
    <property type="match status" value="1"/>
</dbReference>
<reference evidence="8 9" key="1">
    <citation type="submission" date="2016-11" db="EMBL/GenBank/DDBJ databases">
        <title>The macronuclear genome of Stentor coeruleus: a giant cell with tiny introns.</title>
        <authorList>
            <person name="Slabodnick M."/>
            <person name="Ruby J.G."/>
            <person name="Reiff S.B."/>
            <person name="Swart E.C."/>
            <person name="Gosai S."/>
            <person name="Prabakaran S."/>
            <person name="Witkowska E."/>
            <person name="Larue G.E."/>
            <person name="Fisher S."/>
            <person name="Freeman R.M."/>
            <person name="Gunawardena J."/>
            <person name="Chu W."/>
            <person name="Stover N.A."/>
            <person name="Gregory B.D."/>
            <person name="Nowacki M."/>
            <person name="Derisi J."/>
            <person name="Roy S.W."/>
            <person name="Marshall W.F."/>
            <person name="Sood P."/>
        </authorList>
    </citation>
    <scope>NUCLEOTIDE SEQUENCE [LARGE SCALE GENOMIC DNA]</scope>
    <source>
        <strain evidence="8">WM001</strain>
    </source>
</reference>
<keyword evidence="3 7" id="KW-0812">Transmembrane</keyword>
<dbReference type="Pfam" id="PF03381">
    <property type="entry name" value="CDC50"/>
    <property type="match status" value="1"/>
</dbReference>
<evidence type="ECO:0000256" key="1">
    <source>
        <dbReference type="ARBA" id="ARBA00004141"/>
    </source>
</evidence>
<comment type="similarity">
    <text evidence="2 6">Belongs to the CDC50/LEM3 family.</text>
</comment>
<keyword evidence="9" id="KW-1185">Reference proteome</keyword>
<comment type="caution">
    <text evidence="8">The sequence shown here is derived from an EMBL/GenBank/DDBJ whole genome shotgun (WGS) entry which is preliminary data.</text>
</comment>
<feature type="transmembrane region" description="Helical" evidence="7">
    <location>
        <begin position="295"/>
        <end position="317"/>
    </location>
</feature>
<name>A0A1R2BV93_9CILI</name>
<comment type="subcellular location">
    <subcellularLocation>
        <location evidence="1">Membrane</location>
        <topology evidence="1">Multi-pass membrane protein</topology>
    </subcellularLocation>
</comment>
<keyword evidence="4 7" id="KW-1133">Transmembrane helix</keyword>
<dbReference type="AlphaFoldDB" id="A0A1R2BV93"/>
<dbReference type="PANTHER" id="PTHR10926">
    <property type="entry name" value="CELL CYCLE CONTROL PROTEIN 50"/>
    <property type="match status" value="1"/>
</dbReference>
<evidence type="ECO:0000313" key="8">
    <source>
        <dbReference type="EMBL" id="OMJ80577.1"/>
    </source>
</evidence>
<dbReference type="PIRSF" id="PIRSF015840">
    <property type="entry name" value="DUF284_TM_euk"/>
    <property type="match status" value="1"/>
</dbReference>
<keyword evidence="5 6" id="KW-0472">Membrane</keyword>
<dbReference type="GO" id="GO:0005783">
    <property type="term" value="C:endoplasmic reticulum"/>
    <property type="evidence" value="ECO:0007669"/>
    <property type="project" value="TreeGrafter"/>
</dbReference>
<evidence type="ECO:0000256" key="7">
    <source>
        <dbReference type="SAM" id="Phobius"/>
    </source>
</evidence>
<sequence>MSSDKVIPGSNDAPSHMKPPSFFHKRSIKFYKPIPTIKSAAIIFSVLGVIFIIVGAVLLAYSLKTIEYKARYDNKDECQHTTWDKNRTCEVEFEIDKKMEKPVLFYYQLNNFYQNHRRYVKSKSAQQLKYANMSKEEVSNDCDPIITMKDLGRAQEDLLPGVREYYESDDKVALPCGLIAKTFFNDTYEIFHGDLKITIDETDIAWPSDKKNIKSVDDEAANYWTNVSDEHFIVWMRTSGLPNFRKLWGRIYEDLEGKYTVRILSKYDVTDFNGEKYVVISTANALGGDNTFLGIAYIVVGGVVLIVALAFVIRGYFFKKPDNQHFN</sequence>
<dbReference type="InterPro" id="IPR005045">
    <property type="entry name" value="CDC50/LEM3_fam"/>
</dbReference>
<evidence type="ECO:0000256" key="5">
    <source>
        <dbReference type="ARBA" id="ARBA00023136"/>
    </source>
</evidence>
<gene>
    <name evidence="8" type="ORF">SteCoe_19118</name>
</gene>
<protein>
    <submittedName>
        <fullName evidence="8">Uncharacterized protein</fullName>
    </submittedName>
</protein>
<evidence type="ECO:0000256" key="4">
    <source>
        <dbReference type="ARBA" id="ARBA00022989"/>
    </source>
</evidence>
<dbReference type="EMBL" id="MPUH01000417">
    <property type="protein sequence ID" value="OMJ80577.1"/>
    <property type="molecule type" value="Genomic_DNA"/>
</dbReference>
<dbReference type="OrthoDB" id="340608at2759"/>
<evidence type="ECO:0000313" key="9">
    <source>
        <dbReference type="Proteomes" id="UP000187209"/>
    </source>
</evidence>
<evidence type="ECO:0000256" key="6">
    <source>
        <dbReference type="PIRNR" id="PIRNR015840"/>
    </source>
</evidence>
<accession>A0A1R2BV93</accession>